<protein>
    <recommendedName>
        <fullName evidence="5">Zinc-finger</fullName>
    </recommendedName>
</protein>
<dbReference type="OrthoDB" id="5958009at2"/>
<dbReference type="InterPro" id="IPR041916">
    <property type="entry name" value="Anti_sigma_zinc_sf"/>
</dbReference>
<keyword evidence="2" id="KW-1133">Transmembrane helix</keyword>
<evidence type="ECO:0000256" key="1">
    <source>
        <dbReference type="SAM" id="MobiDB-lite"/>
    </source>
</evidence>
<feature type="region of interest" description="Disordered" evidence="1">
    <location>
        <begin position="84"/>
        <end position="103"/>
    </location>
</feature>
<accession>A0A1X7D7E7</accession>
<dbReference type="GeneID" id="95552218"/>
<evidence type="ECO:0000256" key="2">
    <source>
        <dbReference type="SAM" id="Phobius"/>
    </source>
</evidence>
<dbReference type="STRING" id="28094.SAMN06295900_102463"/>
<sequence>MSASAADDERRHLRIWEMLPWIVNDTAGAEDAREVQAHLRECVLCRAELARQRWLLSAANRREPQAPNVERGLDKLMQQIDDADHHEAESRGTGTHGRWQPAEKARARAGRSVLLAYGLAAMALIEAGALAMLGGQLHGLQPAGSYRTLSEAASPLHRATIRLVVDDAMSVRQLQTLLAAQHLRIVNGPGENGVYSLAPAGEMGDVDAQVAALRAAPGVRFAEPAAEALNAQ</sequence>
<name>A0A1X7D7E7_TRICW</name>
<feature type="transmembrane region" description="Helical" evidence="2">
    <location>
        <begin position="114"/>
        <end position="133"/>
    </location>
</feature>
<reference evidence="4" key="1">
    <citation type="submission" date="2017-04" db="EMBL/GenBank/DDBJ databases">
        <authorList>
            <person name="Varghese N."/>
            <person name="Submissions S."/>
        </authorList>
    </citation>
    <scope>NUCLEOTIDE SEQUENCE [LARGE SCALE GENOMIC DNA]</scope>
    <source>
        <strain evidence="4">Ballard 720</strain>
    </source>
</reference>
<dbReference type="RefSeq" id="WP_085225305.1">
    <property type="nucleotide sequence ID" value="NZ_BSQD01000002.1"/>
</dbReference>
<keyword evidence="2" id="KW-0812">Transmembrane</keyword>
<keyword evidence="4" id="KW-1185">Reference proteome</keyword>
<gene>
    <name evidence="3" type="ORF">SAMN06295900_102463</name>
</gene>
<evidence type="ECO:0000313" key="4">
    <source>
        <dbReference type="Proteomes" id="UP000192911"/>
    </source>
</evidence>
<keyword evidence="2" id="KW-0472">Membrane</keyword>
<dbReference type="Proteomes" id="UP000192911">
    <property type="component" value="Unassembled WGS sequence"/>
</dbReference>
<organism evidence="3 4">
    <name type="scientific">Trinickia caryophylli</name>
    <name type="common">Paraburkholderia caryophylli</name>
    <dbReference type="NCBI Taxonomy" id="28094"/>
    <lineage>
        <taxon>Bacteria</taxon>
        <taxon>Pseudomonadati</taxon>
        <taxon>Pseudomonadota</taxon>
        <taxon>Betaproteobacteria</taxon>
        <taxon>Burkholderiales</taxon>
        <taxon>Burkholderiaceae</taxon>
        <taxon>Trinickia</taxon>
    </lineage>
</organism>
<evidence type="ECO:0000313" key="3">
    <source>
        <dbReference type="EMBL" id="SMF09907.1"/>
    </source>
</evidence>
<dbReference type="EMBL" id="FXAH01000002">
    <property type="protein sequence ID" value="SMF09907.1"/>
    <property type="molecule type" value="Genomic_DNA"/>
</dbReference>
<dbReference type="AlphaFoldDB" id="A0A1X7D7E7"/>
<dbReference type="Gene3D" id="1.10.10.1320">
    <property type="entry name" value="Anti-sigma factor, zinc-finger domain"/>
    <property type="match status" value="1"/>
</dbReference>
<proteinExistence type="predicted"/>
<evidence type="ECO:0008006" key="5">
    <source>
        <dbReference type="Google" id="ProtNLM"/>
    </source>
</evidence>